<dbReference type="EMBL" id="QVQW01000009">
    <property type="protein sequence ID" value="RKU47370.1"/>
    <property type="molecule type" value="Genomic_DNA"/>
</dbReference>
<feature type="compositionally biased region" description="Acidic residues" evidence="1">
    <location>
        <begin position="300"/>
        <end position="314"/>
    </location>
</feature>
<evidence type="ECO:0000256" key="1">
    <source>
        <dbReference type="SAM" id="MobiDB-lite"/>
    </source>
</evidence>
<dbReference type="OrthoDB" id="3903267at2759"/>
<organism evidence="2 3">
    <name type="scientific">Coniochaeta pulveracea</name>
    <dbReference type="NCBI Taxonomy" id="177199"/>
    <lineage>
        <taxon>Eukaryota</taxon>
        <taxon>Fungi</taxon>
        <taxon>Dikarya</taxon>
        <taxon>Ascomycota</taxon>
        <taxon>Pezizomycotina</taxon>
        <taxon>Sordariomycetes</taxon>
        <taxon>Sordariomycetidae</taxon>
        <taxon>Coniochaetales</taxon>
        <taxon>Coniochaetaceae</taxon>
        <taxon>Coniochaeta</taxon>
    </lineage>
</organism>
<dbReference type="InterPro" id="IPR003903">
    <property type="entry name" value="UIM_dom"/>
</dbReference>
<feature type="region of interest" description="Disordered" evidence="1">
    <location>
        <begin position="64"/>
        <end position="93"/>
    </location>
</feature>
<dbReference type="STRING" id="177199.A0A420YHL9"/>
<reference evidence="2 3" key="1">
    <citation type="submission" date="2018-08" db="EMBL/GenBank/DDBJ databases">
        <title>Draft genome of the lignicolous fungus Coniochaeta pulveracea.</title>
        <authorList>
            <person name="Borstlap C.J."/>
            <person name="De Witt R.N."/>
            <person name="Botha A."/>
            <person name="Volschenk H."/>
        </authorList>
    </citation>
    <scope>NUCLEOTIDE SEQUENCE [LARGE SCALE GENOMIC DNA]</scope>
    <source>
        <strain evidence="2 3">CAB683</strain>
    </source>
</reference>
<dbReference type="PROSITE" id="PS50330">
    <property type="entry name" value="UIM"/>
    <property type="match status" value="1"/>
</dbReference>
<feature type="region of interest" description="Disordered" evidence="1">
    <location>
        <begin position="262"/>
        <end position="319"/>
    </location>
</feature>
<gene>
    <name evidence="2" type="ORF">DL546_006422</name>
</gene>
<name>A0A420YHL9_9PEZI</name>
<protein>
    <submittedName>
        <fullName evidence="2">Uncharacterized protein</fullName>
    </submittedName>
</protein>
<dbReference type="AlphaFoldDB" id="A0A420YHL9"/>
<evidence type="ECO:0000313" key="3">
    <source>
        <dbReference type="Proteomes" id="UP000275385"/>
    </source>
</evidence>
<dbReference type="Proteomes" id="UP000275385">
    <property type="component" value="Unassembled WGS sequence"/>
</dbReference>
<proteinExistence type="predicted"/>
<feature type="compositionally biased region" description="Polar residues" evidence="1">
    <location>
        <begin position="559"/>
        <end position="571"/>
    </location>
</feature>
<feature type="compositionally biased region" description="Polar residues" evidence="1">
    <location>
        <begin position="508"/>
        <end position="517"/>
    </location>
</feature>
<evidence type="ECO:0000313" key="2">
    <source>
        <dbReference type="EMBL" id="RKU47370.1"/>
    </source>
</evidence>
<accession>A0A420YHL9</accession>
<feature type="region of interest" description="Disordered" evidence="1">
    <location>
        <begin position="1"/>
        <end position="37"/>
    </location>
</feature>
<feature type="compositionally biased region" description="Low complexity" evidence="1">
    <location>
        <begin position="529"/>
        <end position="543"/>
    </location>
</feature>
<keyword evidence="3" id="KW-1185">Reference proteome</keyword>
<feature type="region of interest" description="Disordered" evidence="1">
    <location>
        <begin position="502"/>
        <end position="571"/>
    </location>
</feature>
<feature type="region of interest" description="Disordered" evidence="1">
    <location>
        <begin position="334"/>
        <end position="372"/>
    </location>
</feature>
<sequence>MVGPRKPSAKAGVTTKTKKGTADDSSRNEEPKVKKELDIDADINSASLGNESGQLILVGQASQALTGPSTPGHAMSSSPMPPSSVKSGQLVHPPGRKKGSALILWDFDENPVPYKGSNNGRQNGRNLIHWARPRMYEKLLLHLQYEMNRHGVAIPWDLVAHRFHPGSSGQAVMQHLNRMRSTLLAEGHLVPPICQKQGSKKPVPVEIRGYIRAFPEGHDCVSARPVRWSEPVFDRQFNLPNAHNDRSLTGSEKRYHMGGEYVYSTRKRKPDAAKMGVTESAKKTRQSSRKASTAASYATYDDDETDVEPGDDHDESLPGYWVADEDGNREFVEDDENREQFLSPATKVPALDYNRTSRYPDPLLGDDDEDDSDLQLALKLSREEISKPGPRQPTTAATARSSIVLTQPTNPPQSTLDADVGAKLAFYKKQVEIYLRERKTIEARHEVELTQARLDGEKRGIAIGFDMARLYPTLEQPPSFGGDTLESPDTKLSNTMRLTSMVGHGHASRTTRNTPATPASHRNPMLAFSSYSQSSPTPASNSSMYAKPPPSSAGGSGCRNMQSGTQYGPSHSQIHRMFHQQDDSYHSANAYDQNINNSPSIMFSGLSQASDGSFFDSGVRTNTMQVSPMLSTMSSQASTENIQPTHAMTIGSVDESFKTGYDGSGGRSGDHASIVHGPTGDMQVSITPLMDAVAAADELTGNMFGNPDAGFPFNH</sequence>
<feature type="compositionally biased region" description="Basic and acidic residues" evidence="1">
    <location>
        <begin position="20"/>
        <end position="37"/>
    </location>
</feature>
<comment type="caution">
    <text evidence="2">The sequence shown here is derived from an EMBL/GenBank/DDBJ whole genome shotgun (WGS) entry which is preliminary data.</text>
</comment>